<keyword evidence="1" id="KW-1133">Transmembrane helix</keyword>
<dbReference type="EC" id="2.7.11.1" evidence="3"/>
<dbReference type="Pfam" id="PF07679">
    <property type="entry name" value="I-set"/>
    <property type="match status" value="2"/>
</dbReference>
<dbReference type="OrthoDB" id="10039395at2759"/>
<dbReference type="InterPro" id="IPR003598">
    <property type="entry name" value="Ig_sub2"/>
</dbReference>
<feature type="transmembrane region" description="Helical" evidence="1">
    <location>
        <begin position="287"/>
        <end position="306"/>
    </location>
</feature>
<evidence type="ECO:0000256" key="1">
    <source>
        <dbReference type="SAM" id="Phobius"/>
    </source>
</evidence>
<gene>
    <name evidence="3" type="ORF">MCOR_13066</name>
</gene>
<organism evidence="3 4">
    <name type="scientific">Mytilus coruscus</name>
    <name type="common">Sea mussel</name>
    <dbReference type="NCBI Taxonomy" id="42192"/>
    <lineage>
        <taxon>Eukaryota</taxon>
        <taxon>Metazoa</taxon>
        <taxon>Spiralia</taxon>
        <taxon>Lophotrochozoa</taxon>
        <taxon>Mollusca</taxon>
        <taxon>Bivalvia</taxon>
        <taxon>Autobranchia</taxon>
        <taxon>Pteriomorphia</taxon>
        <taxon>Mytilida</taxon>
        <taxon>Mytiloidea</taxon>
        <taxon>Mytilidae</taxon>
        <taxon>Mytilinae</taxon>
        <taxon>Mytilus</taxon>
    </lineage>
</organism>
<keyword evidence="1" id="KW-0812">Transmembrane</keyword>
<dbReference type="Proteomes" id="UP000507470">
    <property type="component" value="Unassembled WGS sequence"/>
</dbReference>
<evidence type="ECO:0000313" key="4">
    <source>
        <dbReference type="Proteomes" id="UP000507470"/>
    </source>
</evidence>
<dbReference type="SMART" id="SM00409">
    <property type="entry name" value="IG"/>
    <property type="match status" value="3"/>
</dbReference>
<dbReference type="SUPFAM" id="SSF48726">
    <property type="entry name" value="Immunoglobulin"/>
    <property type="match status" value="3"/>
</dbReference>
<name>A0A6J8B3I2_MYTCO</name>
<evidence type="ECO:0000313" key="3">
    <source>
        <dbReference type="EMBL" id="CAC5376416.1"/>
    </source>
</evidence>
<dbReference type="EMBL" id="CACVKT020002187">
    <property type="protein sequence ID" value="CAC5376416.1"/>
    <property type="molecule type" value="Genomic_DNA"/>
</dbReference>
<dbReference type="InterPro" id="IPR013098">
    <property type="entry name" value="Ig_I-set"/>
</dbReference>
<keyword evidence="4" id="KW-1185">Reference proteome</keyword>
<dbReference type="PANTHER" id="PTHR45889">
    <property type="entry name" value="IG-LIKE DOMAIN-CONTAINING PROTEIN"/>
    <property type="match status" value="1"/>
</dbReference>
<dbReference type="GO" id="GO:0004674">
    <property type="term" value="F:protein serine/threonine kinase activity"/>
    <property type="evidence" value="ECO:0007669"/>
    <property type="project" value="UniProtKB-EC"/>
</dbReference>
<reference evidence="3 4" key="1">
    <citation type="submission" date="2020-06" db="EMBL/GenBank/DDBJ databases">
        <authorList>
            <person name="Li R."/>
            <person name="Bekaert M."/>
        </authorList>
    </citation>
    <scope>NUCLEOTIDE SEQUENCE [LARGE SCALE GENOMIC DNA]</scope>
    <source>
        <strain evidence="4">wild</strain>
    </source>
</reference>
<keyword evidence="1" id="KW-0472">Membrane</keyword>
<dbReference type="InterPro" id="IPR013783">
    <property type="entry name" value="Ig-like_fold"/>
</dbReference>
<dbReference type="PROSITE" id="PS50835">
    <property type="entry name" value="IG_LIKE"/>
    <property type="match status" value="2"/>
</dbReference>
<feature type="domain" description="Ig-like" evidence="2">
    <location>
        <begin position="523"/>
        <end position="617"/>
    </location>
</feature>
<dbReference type="Gene3D" id="2.60.40.10">
    <property type="entry name" value="Immunoglobulins"/>
    <property type="match status" value="2"/>
</dbReference>
<dbReference type="PANTHER" id="PTHR45889:SF8">
    <property type="entry name" value="IG-LIKE DOMAIN-CONTAINING PROTEIN"/>
    <property type="match status" value="1"/>
</dbReference>
<proteinExistence type="predicted"/>
<dbReference type="InterPro" id="IPR007110">
    <property type="entry name" value="Ig-like_dom"/>
</dbReference>
<sequence>MQLWEDFQNGTNIVDLAIIESYIKCYAGLCRNERAHSVSTLVKRVRNQTLDFVNMALGMWQKLQIFLAFVQSCSNPFDIVCPHKSHVQFRTQVHCNSTRPQYMCLYDENKKQYTEVCVEEAETQREGYNTILRGGIDGVPCSTNNYQPFSHSSNTGGSCAIVKTSCNDEGQLLYDDGSSTTDRSCRCDYRVGYDYVTVPSNKCFCKPAIEDCSCYMKYCDVNQVLTQDYKCARVYKLTGIFDCPEVSGLGSKDIEKNKKMPSNATKTGIFFVQIDYYQNKDKTYHGILDLILGIAIGMIIASVVLLSTADILNVVRLKYSHNDVIHIVCNHVETVVLCSIELKCHLESTRHCKFIYWTKRINGDISTITSRTPGIHGSTVTYPSLTLDSPLIEDCGEYVCCAVYDYGRVCSPPIRLTVTGDVPSFSVDNELHNTDIGKPVSLFCKIYANPPCSNVVWKKYEDGQYTTIHSDSIDCSQTKYFTFTLNLDTFMESDSGYYFCYATNIVGTSKSKCITLSERKYAPTIEVDVDDNYCFNKINEDVSMPYTVSANPPCTSVVWKKKGDGTSTTIYSEKIASSPSKHITRSFKLVNLKEKQSGEYFCVATNEVGTTKSQSVLLYVAEAEDDDFSSDENRSTVTTLPHRRTRYHSCPSNWETDYYPIKRRSRLLS</sequence>
<dbReference type="InterPro" id="IPR003599">
    <property type="entry name" value="Ig_sub"/>
</dbReference>
<feature type="domain" description="Ig-like" evidence="2">
    <location>
        <begin position="423"/>
        <end position="517"/>
    </location>
</feature>
<protein>
    <submittedName>
        <fullName evidence="3">TTN</fullName>
        <ecNumber evidence="3">2.7.11.1</ecNumber>
    </submittedName>
</protein>
<dbReference type="AlphaFoldDB" id="A0A6J8B3I2"/>
<accession>A0A6J8B3I2</accession>
<dbReference type="SMART" id="SM00408">
    <property type="entry name" value="IGc2"/>
    <property type="match status" value="2"/>
</dbReference>
<evidence type="ECO:0000259" key="2">
    <source>
        <dbReference type="PROSITE" id="PS50835"/>
    </source>
</evidence>
<dbReference type="InterPro" id="IPR036179">
    <property type="entry name" value="Ig-like_dom_sf"/>
</dbReference>
<keyword evidence="3" id="KW-0808">Transferase</keyword>